<sequence length="266" mass="30143">MAVDDLADRRVDAARGAVLSRLTVRRTEIGPGPDRDPTELAGLLDGLAELPVNYDPADGPVDRDDHRWHVDDGRAVIGHERPGPPEPDGPWERAGSIVRDYGFTDHRRLRGAYRASAPLLGRDMLLEGRFAILRFHLGVRVTDIVDTERDGHRIWGWSYETLAGHLEQGRLTYEVDKDMATGEVTFWIRAFSRRSRVPNPFYRLGFALFGRAVQLGFYRSAGRRVRELVRSRPPAPETGTDVVVAPRDSPRHRWDRWAVHVYRPGA</sequence>
<gene>
    <name evidence="2" type="ORF">EV378_0952</name>
</gene>
<protein>
    <submittedName>
        <fullName evidence="2">Uncharacterized protein (UPF0548 family)</fullName>
    </submittedName>
</protein>
<accession>A0A4R1HRB5</accession>
<evidence type="ECO:0000259" key="1">
    <source>
        <dbReference type="Pfam" id="PF09348"/>
    </source>
</evidence>
<evidence type="ECO:0000313" key="3">
    <source>
        <dbReference type="Proteomes" id="UP000295560"/>
    </source>
</evidence>
<dbReference type="RefSeq" id="WP_243653285.1">
    <property type="nucleotide sequence ID" value="NZ_SMFZ01000001.1"/>
</dbReference>
<dbReference type="AlphaFoldDB" id="A0A4R1HRB5"/>
<dbReference type="Pfam" id="PF09348">
    <property type="entry name" value="DUF1990"/>
    <property type="match status" value="1"/>
</dbReference>
<comment type="caution">
    <text evidence="2">The sequence shown here is derived from an EMBL/GenBank/DDBJ whole genome shotgun (WGS) entry which is preliminary data.</text>
</comment>
<keyword evidence="3" id="KW-1185">Reference proteome</keyword>
<proteinExistence type="predicted"/>
<dbReference type="Proteomes" id="UP000295560">
    <property type="component" value="Unassembled WGS sequence"/>
</dbReference>
<dbReference type="InterPro" id="IPR018960">
    <property type="entry name" value="DUF1990"/>
</dbReference>
<name>A0A4R1HRB5_PSEEN</name>
<evidence type="ECO:0000313" key="2">
    <source>
        <dbReference type="EMBL" id="TCK25154.1"/>
    </source>
</evidence>
<reference evidence="2 3" key="1">
    <citation type="submission" date="2019-03" db="EMBL/GenBank/DDBJ databases">
        <title>Sequencing the genomes of 1000 actinobacteria strains.</title>
        <authorList>
            <person name="Klenk H.-P."/>
        </authorList>
    </citation>
    <scope>NUCLEOTIDE SEQUENCE [LARGE SCALE GENOMIC DNA]</scope>
    <source>
        <strain evidence="2 3">DSM 44969</strain>
    </source>
</reference>
<feature type="domain" description="DUF1990" evidence="1">
    <location>
        <begin position="66"/>
        <end position="212"/>
    </location>
</feature>
<dbReference type="EMBL" id="SMFZ01000001">
    <property type="protein sequence ID" value="TCK25154.1"/>
    <property type="molecule type" value="Genomic_DNA"/>
</dbReference>
<organism evidence="2 3">
    <name type="scientific">Pseudonocardia endophytica</name>
    <dbReference type="NCBI Taxonomy" id="401976"/>
    <lineage>
        <taxon>Bacteria</taxon>
        <taxon>Bacillati</taxon>
        <taxon>Actinomycetota</taxon>
        <taxon>Actinomycetes</taxon>
        <taxon>Pseudonocardiales</taxon>
        <taxon>Pseudonocardiaceae</taxon>
        <taxon>Pseudonocardia</taxon>
    </lineage>
</organism>